<organism evidence="1 2">
    <name type="scientific">Lactuca sativa</name>
    <name type="common">Garden lettuce</name>
    <dbReference type="NCBI Taxonomy" id="4236"/>
    <lineage>
        <taxon>Eukaryota</taxon>
        <taxon>Viridiplantae</taxon>
        <taxon>Streptophyta</taxon>
        <taxon>Embryophyta</taxon>
        <taxon>Tracheophyta</taxon>
        <taxon>Spermatophyta</taxon>
        <taxon>Magnoliopsida</taxon>
        <taxon>eudicotyledons</taxon>
        <taxon>Gunneridae</taxon>
        <taxon>Pentapetalae</taxon>
        <taxon>asterids</taxon>
        <taxon>campanulids</taxon>
        <taxon>Asterales</taxon>
        <taxon>Asteraceae</taxon>
        <taxon>Cichorioideae</taxon>
        <taxon>Cichorieae</taxon>
        <taxon>Lactucinae</taxon>
        <taxon>Lactuca</taxon>
    </lineage>
</organism>
<sequence>MHKYKPILGMRFQGITRFKSMLYNYVVSNGYRLCYEKMIGKDCWLSVIRVSAHSDHHCARNYKLGSMVIYAWIGSHYTREKILLRKKMSVKKLRLAVTKKFGIHVSIG</sequence>
<reference evidence="1 2" key="1">
    <citation type="journal article" date="2017" name="Nat. Commun.">
        <title>Genome assembly with in vitro proximity ligation data and whole-genome triplication in lettuce.</title>
        <authorList>
            <person name="Reyes-Chin-Wo S."/>
            <person name="Wang Z."/>
            <person name="Yang X."/>
            <person name="Kozik A."/>
            <person name="Arikit S."/>
            <person name="Song C."/>
            <person name="Xia L."/>
            <person name="Froenicke L."/>
            <person name="Lavelle D.O."/>
            <person name="Truco M.J."/>
            <person name="Xia R."/>
            <person name="Zhu S."/>
            <person name="Xu C."/>
            <person name="Xu H."/>
            <person name="Xu X."/>
            <person name="Cox K."/>
            <person name="Korf I."/>
            <person name="Meyers B.C."/>
            <person name="Michelmore R.W."/>
        </authorList>
    </citation>
    <scope>NUCLEOTIDE SEQUENCE [LARGE SCALE GENOMIC DNA]</scope>
    <source>
        <strain evidence="2">cv. Salinas</strain>
        <tissue evidence="1">Seedlings</tissue>
    </source>
</reference>
<accession>A0A9R1V9U8</accession>
<evidence type="ECO:0000313" key="2">
    <source>
        <dbReference type="Proteomes" id="UP000235145"/>
    </source>
</evidence>
<protein>
    <submittedName>
        <fullName evidence="1">Uncharacterized protein</fullName>
    </submittedName>
</protein>
<dbReference type="EMBL" id="NBSK02000006">
    <property type="protein sequence ID" value="KAJ0201464.1"/>
    <property type="molecule type" value="Genomic_DNA"/>
</dbReference>
<dbReference type="Proteomes" id="UP000235145">
    <property type="component" value="Unassembled WGS sequence"/>
</dbReference>
<gene>
    <name evidence="1" type="ORF">LSAT_V11C600328760</name>
</gene>
<proteinExistence type="predicted"/>
<name>A0A9R1V9U8_LACSA</name>
<comment type="caution">
    <text evidence="1">The sequence shown here is derived from an EMBL/GenBank/DDBJ whole genome shotgun (WGS) entry which is preliminary data.</text>
</comment>
<evidence type="ECO:0000313" key="1">
    <source>
        <dbReference type="EMBL" id="KAJ0201464.1"/>
    </source>
</evidence>
<keyword evidence="2" id="KW-1185">Reference proteome</keyword>
<dbReference type="AlphaFoldDB" id="A0A9R1V9U8"/>